<dbReference type="EMBL" id="JAQIZT010000012">
    <property type="protein sequence ID" value="KAJ6978140.1"/>
    <property type="molecule type" value="Genomic_DNA"/>
</dbReference>
<keyword evidence="1" id="KW-1133">Transmembrane helix</keyword>
<comment type="caution">
    <text evidence="2">The sequence shown here is derived from an EMBL/GenBank/DDBJ whole genome shotgun (WGS) entry which is preliminary data.</text>
</comment>
<proteinExistence type="predicted"/>
<sequence>MMNFSKLHTQASYVIHQWEDSQGLLQFNEDVTTLWYFLTRISRMLLLRFLNVASMEQVIWVFLLPAILYLLILIASHAHPIDPHHRLVFGRQIDV</sequence>
<keyword evidence="3" id="KW-1185">Reference proteome</keyword>
<evidence type="ECO:0000313" key="2">
    <source>
        <dbReference type="EMBL" id="KAJ6978140.1"/>
    </source>
</evidence>
<keyword evidence="1" id="KW-0472">Membrane</keyword>
<name>A0AAD6Q519_9ROSI</name>
<reference evidence="2" key="1">
    <citation type="journal article" date="2023" name="Mol. Ecol. Resour.">
        <title>Chromosome-level genome assembly of a triploid poplar Populus alba 'Berolinensis'.</title>
        <authorList>
            <person name="Chen S."/>
            <person name="Yu Y."/>
            <person name="Wang X."/>
            <person name="Wang S."/>
            <person name="Zhang T."/>
            <person name="Zhou Y."/>
            <person name="He R."/>
            <person name="Meng N."/>
            <person name="Wang Y."/>
            <person name="Liu W."/>
            <person name="Liu Z."/>
            <person name="Liu J."/>
            <person name="Guo Q."/>
            <person name="Huang H."/>
            <person name="Sederoff R.R."/>
            <person name="Wang G."/>
            <person name="Qu G."/>
            <person name="Chen S."/>
        </authorList>
    </citation>
    <scope>NUCLEOTIDE SEQUENCE</scope>
    <source>
        <strain evidence="2">SC-2020</strain>
    </source>
</reference>
<accession>A0AAD6Q519</accession>
<evidence type="ECO:0000313" key="3">
    <source>
        <dbReference type="Proteomes" id="UP001164929"/>
    </source>
</evidence>
<dbReference type="AlphaFoldDB" id="A0AAD6Q519"/>
<evidence type="ECO:0000256" key="1">
    <source>
        <dbReference type="SAM" id="Phobius"/>
    </source>
</evidence>
<dbReference type="Proteomes" id="UP001164929">
    <property type="component" value="Chromosome 12"/>
</dbReference>
<protein>
    <submittedName>
        <fullName evidence="2">Uncharacterized protein</fullName>
    </submittedName>
</protein>
<keyword evidence="1" id="KW-0812">Transmembrane</keyword>
<feature type="transmembrane region" description="Helical" evidence="1">
    <location>
        <begin position="58"/>
        <end position="78"/>
    </location>
</feature>
<gene>
    <name evidence="2" type="ORF">NC653_029899</name>
</gene>
<organism evidence="2 3">
    <name type="scientific">Populus alba x Populus x berolinensis</name>
    <dbReference type="NCBI Taxonomy" id="444605"/>
    <lineage>
        <taxon>Eukaryota</taxon>
        <taxon>Viridiplantae</taxon>
        <taxon>Streptophyta</taxon>
        <taxon>Embryophyta</taxon>
        <taxon>Tracheophyta</taxon>
        <taxon>Spermatophyta</taxon>
        <taxon>Magnoliopsida</taxon>
        <taxon>eudicotyledons</taxon>
        <taxon>Gunneridae</taxon>
        <taxon>Pentapetalae</taxon>
        <taxon>rosids</taxon>
        <taxon>fabids</taxon>
        <taxon>Malpighiales</taxon>
        <taxon>Salicaceae</taxon>
        <taxon>Saliceae</taxon>
        <taxon>Populus</taxon>
    </lineage>
</organism>